<dbReference type="InterPro" id="IPR000064">
    <property type="entry name" value="NLP_P60_dom"/>
</dbReference>
<accession>A0A060A184</accession>
<dbReference type="SUPFAM" id="SSF54001">
    <property type="entry name" value="Cysteine proteinases"/>
    <property type="match status" value="1"/>
</dbReference>
<comment type="similarity">
    <text evidence="1">Belongs to the peptidase C40 family.</text>
</comment>
<keyword evidence="3" id="KW-0378">Hydrolase</keyword>
<keyword evidence="4" id="KW-0788">Thiol protease</keyword>
<evidence type="ECO:0000256" key="4">
    <source>
        <dbReference type="ARBA" id="ARBA00022807"/>
    </source>
</evidence>
<dbReference type="Proteomes" id="UP000005522">
    <property type="component" value="Chromosome"/>
</dbReference>
<evidence type="ECO:0000313" key="8">
    <source>
        <dbReference type="EMBL" id="AIA56016.1"/>
    </source>
</evidence>
<dbReference type="GO" id="GO:0008234">
    <property type="term" value="F:cysteine-type peptidase activity"/>
    <property type="evidence" value="ECO:0007669"/>
    <property type="project" value="UniProtKB-KW"/>
</dbReference>
<dbReference type="PANTHER" id="PTHR47053">
    <property type="entry name" value="MUREIN DD-ENDOPEPTIDASE MEPH-RELATED"/>
    <property type="match status" value="1"/>
</dbReference>
<evidence type="ECO:0000313" key="9">
    <source>
        <dbReference type="Proteomes" id="UP000005522"/>
    </source>
</evidence>
<name>A0A060A184_ACICK</name>
<dbReference type="GeneID" id="92932232"/>
<keyword evidence="6" id="KW-0732">Signal</keyword>
<organism evidence="8 9">
    <name type="scientific">Acidithiobacillus caldus (strain ATCC 51756 / DSM 8584 / KU)</name>
    <dbReference type="NCBI Taxonomy" id="637389"/>
    <lineage>
        <taxon>Bacteria</taxon>
        <taxon>Pseudomonadati</taxon>
        <taxon>Pseudomonadota</taxon>
        <taxon>Acidithiobacillia</taxon>
        <taxon>Acidithiobacillales</taxon>
        <taxon>Acidithiobacillaceae</taxon>
        <taxon>Acidithiobacillus</taxon>
    </lineage>
</organism>
<dbReference type="GO" id="GO:0006508">
    <property type="term" value="P:proteolysis"/>
    <property type="evidence" value="ECO:0007669"/>
    <property type="project" value="UniProtKB-KW"/>
</dbReference>
<feature type="chain" id="PRO_5001584733" evidence="6">
    <location>
        <begin position="26"/>
        <end position="403"/>
    </location>
</feature>
<protein>
    <submittedName>
        <fullName evidence="8">NLP/P60 protein</fullName>
    </submittedName>
</protein>
<feature type="signal peptide" evidence="6">
    <location>
        <begin position="1"/>
        <end position="25"/>
    </location>
</feature>
<dbReference type="PANTHER" id="PTHR47053:SF1">
    <property type="entry name" value="MUREIN DD-ENDOPEPTIDASE MEPH-RELATED"/>
    <property type="match status" value="1"/>
</dbReference>
<dbReference type="AlphaFoldDB" id="A0A060A184"/>
<feature type="region of interest" description="Disordered" evidence="5">
    <location>
        <begin position="27"/>
        <end position="83"/>
    </location>
</feature>
<evidence type="ECO:0000259" key="7">
    <source>
        <dbReference type="PROSITE" id="PS51935"/>
    </source>
</evidence>
<reference evidence="8 9" key="1">
    <citation type="journal article" date="2009" name="J. Bacteriol.">
        <title>Draft genome sequence of the extremely acidophilic bacterium Acidithiobacillus caldus ATCC 51756 reveals metabolic versatility in the genus Acidithiobacillus.</title>
        <authorList>
            <person name="Valdes J."/>
            <person name="Quatrini R."/>
            <person name="Hallberg K."/>
            <person name="Dopson M."/>
            <person name="Valenzuela P.D."/>
            <person name="Holmes D.S."/>
        </authorList>
    </citation>
    <scope>NUCLEOTIDE SEQUENCE [LARGE SCALE GENOMIC DNA]</scope>
    <source>
        <strain evidence="9">ATCC 51756 / DSM 8584 / KU</strain>
    </source>
</reference>
<evidence type="ECO:0000256" key="1">
    <source>
        <dbReference type="ARBA" id="ARBA00007074"/>
    </source>
</evidence>
<evidence type="ECO:0000256" key="6">
    <source>
        <dbReference type="SAM" id="SignalP"/>
    </source>
</evidence>
<dbReference type="KEGG" id="acz:Acaty_c2162"/>
<feature type="compositionally biased region" description="Basic residues" evidence="5">
    <location>
        <begin position="64"/>
        <end position="83"/>
    </location>
</feature>
<dbReference type="EMBL" id="CP005986">
    <property type="protein sequence ID" value="AIA56016.1"/>
    <property type="molecule type" value="Genomic_DNA"/>
</dbReference>
<feature type="domain" description="NlpC/P60" evidence="7">
    <location>
        <begin position="274"/>
        <end position="397"/>
    </location>
</feature>
<dbReference type="PROSITE" id="PS51935">
    <property type="entry name" value="NLPC_P60"/>
    <property type="match status" value="1"/>
</dbReference>
<dbReference type="RefSeq" id="WP_038472238.1">
    <property type="nucleotide sequence ID" value="NZ_CP005986.1"/>
</dbReference>
<gene>
    <name evidence="8" type="ORF">Acaty_c2162</name>
</gene>
<evidence type="ECO:0000256" key="3">
    <source>
        <dbReference type="ARBA" id="ARBA00022801"/>
    </source>
</evidence>
<proteinExistence type="inferred from homology"/>
<dbReference type="Pfam" id="PF00877">
    <property type="entry name" value="NLPC_P60"/>
    <property type="match status" value="1"/>
</dbReference>
<dbReference type="Gene3D" id="3.90.1720.10">
    <property type="entry name" value="endopeptidase domain like (from Nostoc punctiforme)"/>
    <property type="match status" value="1"/>
</dbReference>
<dbReference type="InterPro" id="IPR038765">
    <property type="entry name" value="Papain-like_cys_pep_sf"/>
</dbReference>
<evidence type="ECO:0000256" key="2">
    <source>
        <dbReference type="ARBA" id="ARBA00022670"/>
    </source>
</evidence>
<dbReference type="HOGENOM" id="CLU_064651_0_0_6"/>
<sequence>MQKKSRWHILLATAVLLGGSGLAQAATTSAAHGAHPRTHSSAQHHPGKVAAHKVAAKKESRATALRKRSAVRGAHHRVTTHRKVAAHVPSVRPGEYRSSEENAPAPANYDSLMPTALELMGMSPVEFAGVGAAPQQPEFRPYRIVPLPTRAASVTAPSFIDQSLVLVKTGVAPIVPMPATAEASAEVAASAAAIPAVAQGAPSGERPQSTEAPTSQLGLALEMLASQAYHWARHPLMALEASGDAAVGRQGVANLAADLAEAADAGGTSGDSSWLSPRSLVRSALKFIGAPYRWGGMSPVSGFDCSGFVKFVLAKFDIEVPRTSYAQAAALPRIPRSDLKPGDLVFFNTMHRAYSHVGIYIGHGRFVSAQTPSSGVQVASLDNPYWAARFDGARRIPGTAHPS</sequence>
<dbReference type="InterPro" id="IPR051202">
    <property type="entry name" value="Peptidase_C40"/>
</dbReference>
<dbReference type="eggNOG" id="COG0791">
    <property type="taxonomic scope" value="Bacteria"/>
</dbReference>
<feature type="compositionally biased region" description="Basic residues" evidence="5">
    <location>
        <begin position="45"/>
        <end position="55"/>
    </location>
</feature>
<evidence type="ECO:0000256" key="5">
    <source>
        <dbReference type="SAM" id="MobiDB-lite"/>
    </source>
</evidence>
<keyword evidence="2" id="KW-0645">Protease</keyword>